<comment type="caution">
    <text evidence="2">The sequence shown here is derived from an EMBL/GenBank/DDBJ whole genome shotgun (WGS) entry which is preliminary data.</text>
</comment>
<dbReference type="Pfam" id="PF21669">
    <property type="entry name" value="SHLD2_OB1"/>
    <property type="match status" value="1"/>
</dbReference>
<reference evidence="2" key="1">
    <citation type="submission" date="2022-07" db="EMBL/GenBank/DDBJ databases">
        <title>Genome Sequence of Physisporinus lineatus.</title>
        <authorList>
            <person name="Buettner E."/>
        </authorList>
    </citation>
    <scope>NUCLEOTIDE SEQUENCE</scope>
    <source>
        <strain evidence="2">VT162</strain>
    </source>
</reference>
<sequence length="228" mass="24938">MSEVPIEPKSAISFFHPSASVSRARTQLDETQETNSYDYSDASSINRFPNFHFNLHQLTPLSRLSAIVAADRDQSRKVTLLVAVLEVDGPDAIRIKKGIDAGKEVSLLKLIIGDEEGAVSKLTAWRDVADAWGGNYPDPSAPGVKRGDVILLQNVLAGKESMNSSTHSHRTLTASPHLRSTLEICYRTMPNSPEDAHFRPDLRLGFSDSAVRKVAAVVAWFEATAGLR</sequence>
<gene>
    <name evidence="2" type="ORF">NLI96_g870</name>
</gene>
<evidence type="ECO:0000313" key="3">
    <source>
        <dbReference type="Proteomes" id="UP001212997"/>
    </source>
</evidence>
<proteinExistence type="predicted"/>
<protein>
    <recommendedName>
        <fullName evidence="1">Shieldin complex subunit 2 first OB fold domain-containing protein</fullName>
    </recommendedName>
</protein>
<dbReference type="Gene3D" id="2.40.50.140">
    <property type="entry name" value="Nucleic acid-binding proteins"/>
    <property type="match status" value="1"/>
</dbReference>
<dbReference type="InterPro" id="IPR049507">
    <property type="entry name" value="SHLD2_OB1"/>
</dbReference>
<name>A0AAD5VBG9_9APHY</name>
<dbReference type="AlphaFoldDB" id="A0AAD5VBG9"/>
<dbReference type="Proteomes" id="UP001212997">
    <property type="component" value="Unassembled WGS sequence"/>
</dbReference>
<dbReference type="SUPFAM" id="SSF50249">
    <property type="entry name" value="Nucleic acid-binding proteins"/>
    <property type="match status" value="1"/>
</dbReference>
<organism evidence="2 3">
    <name type="scientific">Meripilus lineatus</name>
    <dbReference type="NCBI Taxonomy" id="2056292"/>
    <lineage>
        <taxon>Eukaryota</taxon>
        <taxon>Fungi</taxon>
        <taxon>Dikarya</taxon>
        <taxon>Basidiomycota</taxon>
        <taxon>Agaricomycotina</taxon>
        <taxon>Agaricomycetes</taxon>
        <taxon>Polyporales</taxon>
        <taxon>Meripilaceae</taxon>
        <taxon>Meripilus</taxon>
    </lineage>
</organism>
<feature type="domain" description="Shieldin complex subunit 2 first OB fold" evidence="1">
    <location>
        <begin position="72"/>
        <end position="172"/>
    </location>
</feature>
<keyword evidence="3" id="KW-1185">Reference proteome</keyword>
<accession>A0AAD5VBG9</accession>
<dbReference type="InterPro" id="IPR012340">
    <property type="entry name" value="NA-bd_OB-fold"/>
</dbReference>
<dbReference type="EMBL" id="JANAWD010000015">
    <property type="protein sequence ID" value="KAJ3491243.1"/>
    <property type="molecule type" value="Genomic_DNA"/>
</dbReference>
<evidence type="ECO:0000313" key="2">
    <source>
        <dbReference type="EMBL" id="KAJ3491243.1"/>
    </source>
</evidence>
<evidence type="ECO:0000259" key="1">
    <source>
        <dbReference type="Pfam" id="PF21669"/>
    </source>
</evidence>